<evidence type="ECO:0000256" key="4">
    <source>
        <dbReference type="ARBA" id="ARBA00022645"/>
    </source>
</evidence>
<feature type="domain" description="Penicillin-binding protein transpeptidase" evidence="12">
    <location>
        <begin position="294"/>
        <end position="417"/>
    </location>
</feature>
<dbReference type="Pfam" id="PF00912">
    <property type="entry name" value="Transgly"/>
    <property type="match status" value="1"/>
</dbReference>
<feature type="domain" description="Glycosyl transferase family 51" evidence="13">
    <location>
        <begin position="56"/>
        <end position="216"/>
    </location>
</feature>
<dbReference type="GO" id="GO:0006508">
    <property type="term" value="P:proteolysis"/>
    <property type="evidence" value="ECO:0007669"/>
    <property type="project" value="UniProtKB-KW"/>
</dbReference>
<organism evidence="15 16">
    <name type="scientific">Candidatus Gallibacteroides avistercoris</name>
    <dbReference type="NCBI Taxonomy" id="2840833"/>
    <lineage>
        <taxon>Bacteria</taxon>
        <taxon>Pseudomonadati</taxon>
        <taxon>Bacteroidota</taxon>
        <taxon>Bacteroidia</taxon>
        <taxon>Bacteroidales</taxon>
        <taxon>Bacteroidaceae</taxon>
        <taxon>Bacteroidaceae incertae sedis</taxon>
        <taxon>Candidatus Gallibacteroides</taxon>
    </lineage>
</organism>
<dbReference type="InterPro" id="IPR050396">
    <property type="entry name" value="Glycosyltr_51/Transpeptidase"/>
</dbReference>
<evidence type="ECO:0000256" key="10">
    <source>
        <dbReference type="ARBA" id="ARBA00044770"/>
    </source>
</evidence>
<reference evidence="15" key="2">
    <citation type="journal article" date="2021" name="PeerJ">
        <title>Extensive microbial diversity within the chicken gut microbiome revealed by metagenomics and culture.</title>
        <authorList>
            <person name="Gilroy R."/>
            <person name="Ravi A."/>
            <person name="Getino M."/>
            <person name="Pursley I."/>
            <person name="Horton D.L."/>
            <person name="Alikhan N.F."/>
            <person name="Baker D."/>
            <person name="Gharbi K."/>
            <person name="Hall N."/>
            <person name="Watson M."/>
            <person name="Adriaenssens E.M."/>
            <person name="Foster-Nyarko E."/>
            <person name="Jarju S."/>
            <person name="Secka A."/>
            <person name="Antonio M."/>
            <person name="Oren A."/>
            <person name="Chaudhuri R.R."/>
            <person name="La Ragione R."/>
            <person name="Hildebrand F."/>
            <person name="Pallen M.J."/>
        </authorList>
    </citation>
    <scope>NUCLEOTIDE SEQUENCE</scope>
    <source>
        <strain evidence="15">CHK158-818</strain>
    </source>
</reference>
<evidence type="ECO:0000256" key="11">
    <source>
        <dbReference type="ARBA" id="ARBA00049902"/>
    </source>
</evidence>
<evidence type="ECO:0000256" key="5">
    <source>
        <dbReference type="ARBA" id="ARBA00022670"/>
    </source>
</evidence>
<keyword evidence="4" id="KW-0121">Carboxypeptidase</keyword>
<keyword evidence="5" id="KW-0645">Protease</keyword>
<dbReference type="EC" id="2.4.99.28" evidence="10"/>
<dbReference type="AlphaFoldDB" id="A0A9D1SD87"/>
<dbReference type="GO" id="GO:0004180">
    <property type="term" value="F:carboxypeptidase activity"/>
    <property type="evidence" value="ECO:0007669"/>
    <property type="project" value="UniProtKB-KW"/>
</dbReference>
<comment type="pathway">
    <text evidence="1">Cell wall biogenesis; peptidoglycan biosynthesis.</text>
</comment>
<feature type="domain" description="Penicillin-binding C-terminal" evidence="14">
    <location>
        <begin position="689"/>
        <end position="778"/>
    </location>
</feature>
<evidence type="ECO:0000256" key="1">
    <source>
        <dbReference type="ARBA" id="ARBA00004752"/>
    </source>
</evidence>
<evidence type="ECO:0000256" key="3">
    <source>
        <dbReference type="ARBA" id="ARBA00007739"/>
    </source>
</evidence>
<dbReference type="NCBIfam" id="TIGR02073">
    <property type="entry name" value="PBP_1c"/>
    <property type="match status" value="1"/>
</dbReference>
<keyword evidence="9" id="KW-0511">Multifunctional enzyme</keyword>
<dbReference type="InterPro" id="IPR011815">
    <property type="entry name" value="PBP_1c"/>
</dbReference>
<comment type="caution">
    <text evidence="15">The sequence shown here is derived from an EMBL/GenBank/DDBJ whole genome shotgun (WGS) entry which is preliminary data.</text>
</comment>
<reference evidence="15" key="1">
    <citation type="submission" date="2020-10" db="EMBL/GenBank/DDBJ databases">
        <authorList>
            <person name="Gilroy R."/>
        </authorList>
    </citation>
    <scope>NUCLEOTIDE SEQUENCE</scope>
    <source>
        <strain evidence="15">CHK158-818</strain>
    </source>
</reference>
<evidence type="ECO:0000259" key="13">
    <source>
        <dbReference type="Pfam" id="PF00912"/>
    </source>
</evidence>
<dbReference type="GO" id="GO:0008955">
    <property type="term" value="F:peptidoglycan glycosyltransferase activity"/>
    <property type="evidence" value="ECO:0007669"/>
    <property type="project" value="UniProtKB-EC"/>
</dbReference>
<dbReference type="Gene3D" id="3.40.710.10">
    <property type="entry name" value="DD-peptidase/beta-lactamase superfamily"/>
    <property type="match status" value="1"/>
</dbReference>
<dbReference type="InterPro" id="IPR001264">
    <property type="entry name" value="Glyco_trans_51"/>
</dbReference>
<evidence type="ECO:0000259" key="14">
    <source>
        <dbReference type="Pfam" id="PF06832"/>
    </source>
</evidence>
<dbReference type="EMBL" id="DVNA01000198">
    <property type="protein sequence ID" value="HIU55881.1"/>
    <property type="molecule type" value="Genomic_DNA"/>
</dbReference>
<dbReference type="SUPFAM" id="SSF56601">
    <property type="entry name" value="beta-lactamase/transpeptidase-like"/>
    <property type="match status" value="1"/>
</dbReference>
<dbReference type="InterPro" id="IPR001460">
    <property type="entry name" value="PCN-bd_Tpept"/>
</dbReference>
<evidence type="ECO:0000256" key="6">
    <source>
        <dbReference type="ARBA" id="ARBA00022676"/>
    </source>
</evidence>
<dbReference type="Pfam" id="PF06832">
    <property type="entry name" value="BiPBP_C"/>
    <property type="match status" value="1"/>
</dbReference>
<dbReference type="GO" id="GO:0008658">
    <property type="term" value="F:penicillin binding"/>
    <property type="evidence" value="ECO:0007669"/>
    <property type="project" value="InterPro"/>
</dbReference>
<dbReference type="SUPFAM" id="SSF53955">
    <property type="entry name" value="Lysozyme-like"/>
    <property type="match status" value="1"/>
</dbReference>
<dbReference type="PANTHER" id="PTHR32282">
    <property type="entry name" value="BINDING PROTEIN TRANSPEPTIDASE, PUTATIVE-RELATED"/>
    <property type="match status" value="1"/>
</dbReference>
<evidence type="ECO:0000256" key="8">
    <source>
        <dbReference type="ARBA" id="ARBA00022801"/>
    </source>
</evidence>
<dbReference type="InterPro" id="IPR009647">
    <property type="entry name" value="PBP_C"/>
</dbReference>
<comment type="catalytic activity">
    <reaction evidence="11">
        <text>[GlcNAc-(1-&gt;4)-Mur2Ac(oyl-L-Ala-gamma-D-Glu-L-Lys-D-Ala-D-Ala)](n)-di-trans,octa-cis-undecaprenyl diphosphate + beta-D-GlcNAc-(1-&gt;4)-Mur2Ac(oyl-L-Ala-gamma-D-Glu-L-Lys-D-Ala-D-Ala)-di-trans,octa-cis-undecaprenyl diphosphate = [GlcNAc-(1-&gt;4)-Mur2Ac(oyl-L-Ala-gamma-D-Glu-L-Lys-D-Ala-D-Ala)](n+1)-di-trans,octa-cis-undecaprenyl diphosphate + di-trans,octa-cis-undecaprenyl diphosphate + H(+)</text>
        <dbReference type="Rhea" id="RHEA:23708"/>
        <dbReference type="Rhea" id="RHEA-COMP:9602"/>
        <dbReference type="Rhea" id="RHEA-COMP:9603"/>
        <dbReference type="ChEBI" id="CHEBI:15378"/>
        <dbReference type="ChEBI" id="CHEBI:58405"/>
        <dbReference type="ChEBI" id="CHEBI:60033"/>
        <dbReference type="ChEBI" id="CHEBI:78435"/>
        <dbReference type="EC" id="2.4.99.28"/>
    </reaction>
</comment>
<evidence type="ECO:0000256" key="7">
    <source>
        <dbReference type="ARBA" id="ARBA00022679"/>
    </source>
</evidence>
<evidence type="ECO:0000256" key="9">
    <source>
        <dbReference type="ARBA" id="ARBA00023268"/>
    </source>
</evidence>
<comment type="similarity">
    <text evidence="2">In the C-terminal section; belongs to the transpeptidase family.</text>
</comment>
<evidence type="ECO:0000256" key="2">
    <source>
        <dbReference type="ARBA" id="ARBA00007090"/>
    </source>
</evidence>
<comment type="similarity">
    <text evidence="3">In the N-terminal section; belongs to the glycosyltransferase 51 family.</text>
</comment>
<dbReference type="Pfam" id="PF00905">
    <property type="entry name" value="Transpeptidase"/>
    <property type="match status" value="1"/>
</dbReference>
<dbReference type="Proteomes" id="UP000824112">
    <property type="component" value="Unassembled WGS sequence"/>
</dbReference>
<protein>
    <recommendedName>
        <fullName evidence="10">peptidoglycan glycosyltransferase</fullName>
        <ecNumber evidence="10">2.4.99.28</ecNumber>
    </recommendedName>
</protein>
<dbReference type="Gene3D" id="1.10.3810.10">
    <property type="entry name" value="Biosynthetic peptidoglycan transglycosylase-like"/>
    <property type="match status" value="1"/>
</dbReference>
<sequence length="782" mass="87859">MKRIFFILIFLSAIGLLLYFCTPKDLFPQPPSALLYSAEKELLGARIAADGQWRFPATDTVSDKFTACITTYEDKRFFYHPGIDPLALARAVLLNIEHRQIVSGGSTLTMQVARMARGNRSRNLYEKAVEALWALSLECRLSKQEILSLYANHAPFGGNVIGLETAAWRYFGRDASRLSWAENATLAVLPNAPALIHPGKNRDLLLQKRNRLLAELQKRGIIDETTYELSCLEPLPQTPLPLPNHAPHLLDRMMKESGTGKMQSTLQYRLQIRCQQIVNQYADKYKGNHVHNIGALIADIETGEVLAYVGNITNDTSQISAWQVDLVTSERSTGSILKPFLYAGMLHDGLLLPGTLIPDIPLNINGFTPQNFNKTFYGAVPAHTAIERSLNVPLVRMLSQYNTSRFLALLKKTGMTTLPFSADHYGASLILGGAEGSLWDITGMYASLSRTLNHFKKYNGRYCPADIHPLRFTPSPPQKPIQSVKDERLTDETLYSAVSIWHTFEAMSALSRPEEEADWQQFESMKKVAWKTGTSYGNRDAWAVGVTSRYAVGVWVGNATGEGRPQLTGVGYAAPVLFDLFSLLPASPWFEEPLDESAETVICRKSGYRASDACDETDTIRIPESGLQTKTCPFHRFIHLSLDEKFRVNSSCERIERMIKKSWFVLPPAQEYYYKNYHIDYRPLPPIKPGCDETQSSQIAIIYPEYNAILILPKGFEGEKNPVVFKAAHAREDATLYWHLDDIYLGETSGKHEIACRPDIGTHLLTVIDEQGNQRKIIFNVK</sequence>
<evidence type="ECO:0000313" key="15">
    <source>
        <dbReference type="EMBL" id="HIU55881.1"/>
    </source>
</evidence>
<keyword evidence="7" id="KW-0808">Transferase</keyword>
<evidence type="ECO:0000313" key="16">
    <source>
        <dbReference type="Proteomes" id="UP000824112"/>
    </source>
</evidence>
<proteinExistence type="inferred from homology"/>
<dbReference type="InterPro" id="IPR023346">
    <property type="entry name" value="Lysozyme-like_dom_sf"/>
</dbReference>
<dbReference type="GO" id="GO:0030288">
    <property type="term" value="C:outer membrane-bounded periplasmic space"/>
    <property type="evidence" value="ECO:0007669"/>
    <property type="project" value="TreeGrafter"/>
</dbReference>
<dbReference type="PANTHER" id="PTHR32282:SF15">
    <property type="entry name" value="PENICILLIN-BINDING PROTEIN 1C"/>
    <property type="match status" value="1"/>
</dbReference>
<accession>A0A9D1SD87</accession>
<keyword evidence="8" id="KW-0378">Hydrolase</keyword>
<name>A0A9D1SD87_9BACT</name>
<dbReference type="InterPro" id="IPR036950">
    <property type="entry name" value="PBP_transglycosylase"/>
</dbReference>
<dbReference type="InterPro" id="IPR012338">
    <property type="entry name" value="Beta-lactam/transpept-like"/>
</dbReference>
<evidence type="ECO:0000259" key="12">
    <source>
        <dbReference type="Pfam" id="PF00905"/>
    </source>
</evidence>
<gene>
    <name evidence="15" type="primary">pbpC</name>
    <name evidence="15" type="ORF">IAB03_08775</name>
</gene>
<dbReference type="GO" id="GO:0009252">
    <property type="term" value="P:peptidoglycan biosynthetic process"/>
    <property type="evidence" value="ECO:0007669"/>
    <property type="project" value="InterPro"/>
</dbReference>
<keyword evidence="6" id="KW-0328">Glycosyltransferase</keyword>